<dbReference type="CDD" id="cd19590">
    <property type="entry name" value="serpin_thermopin-like"/>
    <property type="match status" value="1"/>
</dbReference>
<dbReference type="PANTHER" id="PTHR11461">
    <property type="entry name" value="SERINE PROTEASE INHIBITOR, SERPIN"/>
    <property type="match status" value="1"/>
</dbReference>
<feature type="signal peptide" evidence="2">
    <location>
        <begin position="1"/>
        <end position="26"/>
    </location>
</feature>
<dbReference type="GO" id="GO:0004867">
    <property type="term" value="F:serine-type endopeptidase inhibitor activity"/>
    <property type="evidence" value="ECO:0007669"/>
    <property type="project" value="InterPro"/>
</dbReference>
<evidence type="ECO:0000256" key="2">
    <source>
        <dbReference type="SAM" id="SignalP"/>
    </source>
</evidence>
<dbReference type="Gene3D" id="3.30.497.10">
    <property type="entry name" value="Antithrombin, subunit I, domain 2"/>
    <property type="match status" value="1"/>
</dbReference>
<keyword evidence="5" id="KW-1185">Reference proteome</keyword>
<dbReference type="GO" id="GO:0005615">
    <property type="term" value="C:extracellular space"/>
    <property type="evidence" value="ECO:0007669"/>
    <property type="project" value="InterPro"/>
</dbReference>
<dbReference type="PROSITE" id="PS51257">
    <property type="entry name" value="PROKAR_LIPOPROTEIN"/>
    <property type="match status" value="1"/>
</dbReference>
<dbReference type="STRING" id="52.CMC5_064160"/>
<gene>
    <name evidence="4" type="ORF">CMC5_064160</name>
</gene>
<accession>A0A0K1ENM0</accession>
<comment type="similarity">
    <text evidence="1">Belongs to the serpin family.</text>
</comment>
<evidence type="ECO:0000256" key="1">
    <source>
        <dbReference type="RuleBase" id="RU000411"/>
    </source>
</evidence>
<feature type="chain" id="PRO_5005459725" evidence="2">
    <location>
        <begin position="27"/>
        <end position="447"/>
    </location>
</feature>
<dbReference type="EMBL" id="CP012159">
    <property type="protein sequence ID" value="AKT42193.1"/>
    <property type="molecule type" value="Genomic_DNA"/>
</dbReference>
<dbReference type="Gene3D" id="2.30.39.10">
    <property type="entry name" value="Alpha-1-antitrypsin, domain 1"/>
    <property type="match status" value="1"/>
</dbReference>
<sequence length="447" mass="47709">MRFLKLLPLFLSAAALGCTTSAPDLCGDSSTPKAADAPPCGCDNPDTAGCVVRSELARNESPAVQANELTALVEGNTSFALSLYGHLGAESGNLFYSPYSISTALAMTWAGARAQTEDDMAATLGFTLPQQQLHNAFNALDLALSSRGQGAKGADGLPFRLHASNALWGQTGYAFEAPFLDVLAQNYGAGMHVVDFARKKDQAVDLINTWVEQETEGKIKDLLSPDMVSPSTRLVLTNTVYFSAAWKDMFEKDNTETATFTTDQHQAVQVPMMHAFLDTTYGEGDGFKAATLPYDGDQLDMVVVLPDDLATFEQGLDGARFGEVLGSLQDHRVETRIPRFSFDSEFSLADALSKLGMADAFTEKANFSGISSTEGLQISDVIHKAFVGVDEKGTEAAAATAVLVLGGGIPDPEEPASITLDRPFLFFIRDIATGSVLFVGRVADPTK</sequence>
<keyword evidence="2" id="KW-0732">Signal</keyword>
<dbReference type="PROSITE" id="PS00284">
    <property type="entry name" value="SERPIN"/>
    <property type="match status" value="1"/>
</dbReference>
<protein>
    <submittedName>
        <fullName evidence="4">Proteinase IV</fullName>
    </submittedName>
</protein>
<evidence type="ECO:0000259" key="3">
    <source>
        <dbReference type="SMART" id="SM00093"/>
    </source>
</evidence>
<dbReference type="SMART" id="SM00093">
    <property type="entry name" value="SERPIN"/>
    <property type="match status" value="1"/>
</dbReference>
<proteinExistence type="inferred from homology"/>
<dbReference type="InterPro" id="IPR023795">
    <property type="entry name" value="Serpin_CS"/>
</dbReference>
<name>A0A0K1ENM0_CHOCO</name>
<reference evidence="4 5" key="1">
    <citation type="submission" date="2015-07" db="EMBL/GenBank/DDBJ databases">
        <title>Genome analysis of myxobacterium Chondromyces crocatus Cm c5 reveals a high potential for natural compound synthesis and the genetic basis for the loss of fruiting body formation.</title>
        <authorList>
            <person name="Zaburannyi N."/>
            <person name="Bunk B."/>
            <person name="Maier J."/>
            <person name="Overmann J."/>
            <person name="Mueller R."/>
        </authorList>
    </citation>
    <scope>NUCLEOTIDE SEQUENCE [LARGE SCALE GENOMIC DNA]</scope>
    <source>
        <strain evidence="4 5">Cm c5</strain>
    </source>
</reference>
<dbReference type="AlphaFoldDB" id="A0A0K1ENM0"/>
<feature type="domain" description="Serpin" evidence="3">
    <location>
        <begin position="81"/>
        <end position="445"/>
    </location>
</feature>
<dbReference type="InterPro" id="IPR042178">
    <property type="entry name" value="Serpin_sf_1"/>
</dbReference>
<dbReference type="SUPFAM" id="SSF56574">
    <property type="entry name" value="Serpins"/>
    <property type="match status" value="1"/>
</dbReference>
<dbReference type="Pfam" id="PF00079">
    <property type="entry name" value="Serpin"/>
    <property type="match status" value="1"/>
</dbReference>
<dbReference type="KEGG" id="ccro:CMC5_064160"/>
<dbReference type="OrthoDB" id="9764871at2"/>
<evidence type="ECO:0000313" key="4">
    <source>
        <dbReference type="EMBL" id="AKT42193.1"/>
    </source>
</evidence>
<dbReference type="InterPro" id="IPR023796">
    <property type="entry name" value="Serpin_dom"/>
</dbReference>
<dbReference type="InterPro" id="IPR000215">
    <property type="entry name" value="Serpin_fam"/>
</dbReference>
<dbReference type="InterPro" id="IPR036186">
    <property type="entry name" value="Serpin_sf"/>
</dbReference>
<dbReference type="RefSeq" id="WP_050433857.1">
    <property type="nucleotide sequence ID" value="NZ_CP012159.1"/>
</dbReference>
<organism evidence="4 5">
    <name type="scientific">Chondromyces crocatus</name>
    <dbReference type="NCBI Taxonomy" id="52"/>
    <lineage>
        <taxon>Bacteria</taxon>
        <taxon>Pseudomonadati</taxon>
        <taxon>Myxococcota</taxon>
        <taxon>Polyangia</taxon>
        <taxon>Polyangiales</taxon>
        <taxon>Polyangiaceae</taxon>
        <taxon>Chondromyces</taxon>
    </lineage>
</organism>
<evidence type="ECO:0000313" key="5">
    <source>
        <dbReference type="Proteomes" id="UP000067626"/>
    </source>
</evidence>
<dbReference type="Proteomes" id="UP000067626">
    <property type="component" value="Chromosome"/>
</dbReference>
<dbReference type="PANTHER" id="PTHR11461:SF211">
    <property type="entry name" value="GH10112P-RELATED"/>
    <property type="match status" value="1"/>
</dbReference>
<dbReference type="InterPro" id="IPR042185">
    <property type="entry name" value="Serpin_sf_2"/>
</dbReference>